<evidence type="ECO:0000256" key="1">
    <source>
        <dbReference type="ARBA" id="ARBA00022801"/>
    </source>
</evidence>
<evidence type="ECO:0000313" key="5">
    <source>
        <dbReference type="Proteomes" id="UP001244011"/>
    </source>
</evidence>
<dbReference type="RefSeq" id="XP_060288507.1">
    <property type="nucleotide sequence ID" value="XM_060430791.1"/>
</dbReference>
<organism evidence="4 5">
    <name type="scientific">Phialemonium atrogriseum</name>
    <dbReference type="NCBI Taxonomy" id="1093897"/>
    <lineage>
        <taxon>Eukaryota</taxon>
        <taxon>Fungi</taxon>
        <taxon>Dikarya</taxon>
        <taxon>Ascomycota</taxon>
        <taxon>Pezizomycotina</taxon>
        <taxon>Sordariomycetes</taxon>
        <taxon>Sordariomycetidae</taxon>
        <taxon>Cephalothecales</taxon>
        <taxon>Cephalothecaceae</taxon>
        <taxon>Phialemonium</taxon>
    </lineage>
</organism>
<dbReference type="Proteomes" id="UP001244011">
    <property type="component" value="Unassembled WGS sequence"/>
</dbReference>
<dbReference type="Pfam" id="PF04185">
    <property type="entry name" value="Phosphoesterase"/>
    <property type="match status" value="1"/>
</dbReference>
<feature type="chain" id="PRO_5042508090" evidence="3">
    <location>
        <begin position="18"/>
        <end position="355"/>
    </location>
</feature>
<accession>A0AAJ0CBQ4</accession>
<feature type="region of interest" description="Disordered" evidence="2">
    <location>
        <begin position="332"/>
        <end position="355"/>
    </location>
</feature>
<name>A0AAJ0CBQ4_9PEZI</name>
<evidence type="ECO:0000313" key="4">
    <source>
        <dbReference type="EMBL" id="KAK1772294.1"/>
    </source>
</evidence>
<evidence type="ECO:0000256" key="3">
    <source>
        <dbReference type="SAM" id="SignalP"/>
    </source>
</evidence>
<dbReference type="GO" id="GO:0009395">
    <property type="term" value="P:phospholipid catabolic process"/>
    <property type="evidence" value="ECO:0007669"/>
    <property type="project" value="TreeGrafter"/>
</dbReference>
<dbReference type="Gene3D" id="3.40.720.10">
    <property type="entry name" value="Alkaline Phosphatase, subunit A"/>
    <property type="match status" value="1"/>
</dbReference>
<comment type="caution">
    <text evidence="4">The sequence shown here is derived from an EMBL/GenBank/DDBJ whole genome shotgun (WGS) entry which is preliminary data.</text>
</comment>
<dbReference type="PANTHER" id="PTHR31956:SF15">
    <property type="entry name" value="ACID PHOSPHATASE PHOA"/>
    <property type="match status" value="1"/>
</dbReference>
<dbReference type="EMBL" id="MU838997">
    <property type="protein sequence ID" value="KAK1772294.1"/>
    <property type="molecule type" value="Genomic_DNA"/>
</dbReference>
<keyword evidence="5" id="KW-1185">Reference proteome</keyword>
<dbReference type="GeneID" id="85313978"/>
<dbReference type="PANTHER" id="PTHR31956">
    <property type="entry name" value="NON-SPECIFIC PHOSPHOLIPASE C4-RELATED"/>
    <property type="match status" value="1"/>
</dbReference>
<dbReference type="AlphaFoldDB" id="A0AAJ0CBQ4"/>
<gene>
    <name evidence="4" type="ORF">QBC33DRAFT_574926</name>
</gene>
<dbReference type="GO" id="GO:0016788">
    <property type="term" value="F:hydrolase activity, acting on ester bonds"/>
    <property type="evidence" value="ECO:0007669"/>
    <property type="project" value="InterPro"/>
</dbReference>
<reference evidence="4" key="1">
    <citation type="submission" date="2023-06" db="EMBL/GenBank/DDBJ databases">
        <title>Genome-scale phylogeny and comparative genomics of the fungal order Sordariales.</title>
        <authorList>
            <consortium name="Lawrence Berkeley National Laboratory"/>
            <person name="Hensen N."/>
            <person name="Bonometti L."/>
            <person name="Westerberg I."/>
            <person name="Brannstrom I.O."/>
            <person name="Guillou S."/>
            <person name="Cros-Aarteil S."/>
            <person name="Calhoun S."/>
            <person name="Haridas S."/>
            <person name="Kuo A."/>
            <person name="Mondo S."/>
            <person name="Pangilinan J."/>
            <person name="Riley R."/>
            <person name="Labutti K."/>
            <person name="Andreopoulos B."/>
            <person name="Lipzen A."/>
            <person name="Chen C."/>
            <person name="Yanf M."/>
            <person name="Daum C."/>
            <person name="Ng V."/>
            <person name="Clum A."/>
            <person name="Steindorff A."/>
            <person name="Ohm R."/>
            <person name="Martin F."/>
            <person name="Silar P."/>
            <person name="Natvig D."/>
            <person name="Lalanne C."/>
            <person name="Gautier V."/>
            <person name="Ament-Velasquez S.L."/>
            <person name="Kruys A."/>
            <person name="Hutchinson M.I."/>
            <person name="Powell A.J."/>
            <person name="Barry K."/>
            <person name="Miller A.N."/>
            <person name="Grigoriev I.V."/>
            <person name="Debuchy R."/>
            <person name="Gladieux P."/>
            <person name="Thoren M.H."/>
            <person name="Johannesson H."/>
        </authorList>
    </citation>
    <scope>NUCLEOTIDE SEQUENCE</scope>
    <source>
        <strain evidence="4">8032-3</strain>
    </source>
</reference>
<dbReference type="InterPro" id="IPR017850">
    <property type="entry name" value="Alkaline_phosphatase_core_sf"/>
</dbReference>
<feature type="signal peptide" evidence="3">
    <location>
        <begin position="1"/>
        <end position="17"/>
    </location>
</feature>
<proteinExistence type="predicted"/>
<evidence type="ECO:0000256" key="2">
    <source>
        <dbReference type="SAM" id="MobiDB-lite"/>
    </source>
</evidence>
<protein>
    <submittedName>
        <fullName evidence="4">Acid phosphatase</fullName>
    </submittedName>
</protein>
<keyword evidence="3" id="KW-0732">Signal</keyword>
<dbReference type="InterPro" id="IPR007312">
    <property type="entry name" value="Phosphoesterase"/>
</dbReference>
<sequence>MRLLSFCALGLVYLSNAAPLVPGRAFDRLITIWLENQDFAKVSEDVNIKDLKKHGILLTRYYGNTHPSQPNYLAAVGGDYFGLNHGGFVRVPENVPWAGYFEDMPGPGYMGMGMGSDGKTRSGQWDYVRKHNPFVSFDSINMNGSRLLKLQSFDDFQRTFAARDVPQFVFMTPNMMNTGHNSTLKYVTDWSNKFLKPLLADEASDGRTLIMLTYDESETYEEPNRIVMLLLGSAVPPALKGTTDDTFYTHYSILSTVEHNWELPNLGRYDVPDNAASVNNSVSYLGALNDGLASFLPIPSPNVRLVGAGELPVLAKIRMAWMTHMTEQTPYNGSGNFVDGDENLPVYRPQVANQR</sequence>
<keyword evidence="1" id="KW-0378">Hydrolase</keyword>